<dbReference type="PROSITE" id="PS00912">
    <property type="entry name" value="DHODEHASE_2"/>
    <property type="match status" value="1"/>
</dbReference>
<comment type="caution">
    <text evidence="9">The sequence shown here is derived from an EMBL/GenBank/DDBJ whole genome shotgun (WGS) entry which is preliminary data.</text>
</comment>
<keyword evidence="10" id="KW-1185">Reference proteome</keyword>
<keyword evidence="6" id="KW-0560">Oxidoreductase</keyword>
<dbReference type="AlphaFoldDB" id="A0A4R1BX11"/>
<evidence type="ECO:0000256" key="3">
    <source>
        <dbReference type="ARBA" id="ARBA00022630"/>
    </source>
</evidence>
<dbReference type="InterPro" id="IPR050074">
    <property type="entry name" value="DHO_dehydrogenase"/>
</dbReference>
<dbReference type="Pfam" id="PF01180">
    <property type="entry name" value="DHO_dh"/>
    <property type="match status" value="1"/>
</dbReference>
<dbReference type="EMBL" id="SJZJ01000024">
    <property type="protein sequence ID" value="TCJ22308.1"/>
    <property type="molecule type" value="Genomic_DNA"/>
</dbReference>
<dbReference type="GO" id="GO:0044205">
    <property type="term" value="P:'de novo' UMP biosynthetic process"/>
    <property type="evidence" value="ECO:0007669"/>
    <property type="project" value="UniProtKB-UniPathway"/>
</dbReference>
<evidence type="ECO:0000256" key="1">
    <source>
        <dbReference type="ARBA" id="ARBA00001917"/>
    </source>
</evidence>
<gene>
    <name evidence="9" type="ORF">EPD65_13295</name>
</gene>
<dbReference type="OrthoDB" id="9794954at2"/>
<feature type="region of interest" description="Disordered" evidence="7">
    <location>
        <begin position="1"/>
        <end position="22"/>
    </location>
</feature>
<dbReference type="GO" id="GO:0005737">
    <property type="term" value="C:cytoplasm"/>
    <property type="evidence" value="ECO:0007669"/>
    <property type="project" value="InterPro"/>
</dbReference>
<reference evidence="9 10" key="1">
    <citation type="submission" date="2019-03" db="EMBL/GenBank/DDBJ databases">
        <authorList>
            <person name="Kim M.K.M."/>
        </authorList>
    </citation>
    <scope>NUCLEOTIDE SEQUENCE [LARGE SCALE GENOMIC DNA]</scope>
    <source>
        <strain evidence="9 10">18JY15-6</strain>
    </source>
</reference>
<dbReference type="PANTHER" id="PTHR48109:SF1">
    <property type="entry name" value="DIHYDROOROTATE DEHYDROGENASE (FUMARATE)"/>
    <property type="match status" value="1"/>
</dbReference>
<dbReference type="InterPro" id="IPR012135">
    <property type="entry name" value="Dihydroorotate_DH_1_2"/>
</dbReference>
<dbReference type="PIRSF" id="PIRSF000164">
    <property type="entry name" value="DHO_oxidase"/>
    <property type="match status" value="1"/>
</dbReference>
<evidence type="ECO:0000256" key="5">
    <source>
        <dbReference type="ARBA" id="ARBA00022975"/>
    </source>
</evidence>
<dbReference type="InterPro" id="IPR013785">
    <property type="entry name" value="Aldolase_TIM"/>
</dbReference>
<dbReference type="PANTHER" id="PTHR48109">
    <property type="entry name" value="DIHYDROOROTATE DEHYDROGENASE (QUINONE), MITOCHONDRIAL-RELATED"/>
    <property type="match status" value="1"/>
</dbReference>
<evidence type="ECO:0000256" key="2">
    <source>
        <dbReference type="ARBA" id="ARBA00004725"/>
    </source>
</evidence>
<sequence length="307" mass="32186">MRHRPVPRLHRPRRRRGRHRPPCARLRRRPRLPRRPDPVGAAVTLYVASGCGGTGRELAPYADLGALGGFVTRTLTLDPRRGSRLRISESPGGLVRAHLLQNPGVDRFLTHEMPWLAQQGVPTWASVTGASLDDIAAVVRRVATAPGLTGIELNLAVDDPAALRLHDGSTPKGAAAAVRVVLDALPDNLGLHVKLGADVRRLPALARAVAEVGADALVVGGALPASLPNGTPAELSGPAILPTALRAVRAVRDELPEFPLIGVGGVTSAADARAFEAAGAFAVQVGTALLHDPSTLARITAELEEQS</sequence>
<accession>A0A4R1BX11</accession>
<evidence type="ECO:0000256" key="4">
    <source>
        <dbReference type="ARBA" id="ARBA00022643"/>
    </source>
</evidence>
<evidence type="ECO:0000256" key="7">
    <source>
        <dbReference type="SAM" id="MobiDB-lite"/>
    </source>
</evidence>
<feature type="domain" description="Dihydroorotate dehydrogenase catalytic" evidence="8">
    <location>
        <begin position="45"/>
        <end position="305"/>
    </location>
</feature>
<dbReference type="SUPFAM" id="SSF51395">
    <property type="entry name" value="FMN-linked oxidoreductases"/>
    <property type="match status" value="1"/>
</dbReference>
<organism evidence="9 10">
    <name type="scientific">Nocardioides jejuensis</name>
    <dbReference type="NCBI Taxonomy" id="2502782"/>
    <lineage>
        <taxon>Bacteria</taxon>
        <taxon>Bacillati</taxon>
        <taxon>Actinomycetota</taxon>
        <taxon>Actinomycetes</taxon>
        <taxon>Propionibacteriales</taxon>
        <taxon>Nocardioidaceae</taxon>
        <taxon>Nocardioides</taxon>
    </lineage>
</organism>
<keyword evidence="5" id="KW-0665">Pyrimidine biosynthesis</keyword>
<keyword evidence="3" id="KW-0285">Flavoprotein</keyword>
<dbReference type="InterPro" id="IPR005720">
    <property type="entry name" value="Dihydroorotate_DH_cat"/>
</dbReference>
<evidence type="ECO:0000313" key="9">
    <source>
        <dbReference type="EMBL" id="TCJ22308.1"/>
    </source>
</evidence>
<dbReference type="Gene3D" id="3.20.20.70">
    <property type="entry name" value="Aldolase class I"/>
    <property type="match status" value="1"/>
</dbReference>
<evidence type="ECO:0000259" key="8">
    <source>
        <dbReference type="Pfam" id="PF01180"/>
    </source>
</evidence>
<dbReference type="GO" id="GO:0006207">
    <property type="term" value="P:'de novo' pyrimidine nucleobase biosynthetic process"/>
    <property type="evidence" value="ECO:0007669"/>
    <property type="project" value="InterPro"/>
</dbReference>
<comment type="cofactor">
    <cofactor evidence="1">
        <name>FMN</name>
        <dbReference type="ChEBI" id="CHEBI:58210"/>
    </cofactor>
</comment>
<comment type="pathway">
    <text evidence="2">Pyrimidine metabolism; UMP biosynthesis via de novo pathway.</text>
</comment>
<dbReference type="InterPro" id="IPR001295">
    <property type="entry name" value="Dihydroorotate_DH_CS"/>
</dbReference>
<dbReference type="UniPathway" id="UPA00070"/>
<dbReference type="GO" id="GO:0004152">
    <property type="term" value="F:dihydroorotate dehydrogenase activity"/>
    <property type="evidence" value="ECO:0007669"/>
    <property type="project" value="InterPro"/>
</dbReference>
<evidence type="ECO:0000256" key="6">
    <source>
        <dbReference type="ARBA" id="ARBA00023002"/>
    </source>
</evidence>
<dbReference type="Proteomes" id="UP000295453">
    <property type="component" value="Unassembled WGS sequence"/>
</dbReference>
<name>A0A4R1BX11_9ACTN</name>
<keyword evidence="4" id="KW-0288">FMN</keyword>
<protein>
    <submittedName>
        <fullName evidence="9">Dihydroorotate dehydrogenase</fullName>
    </submittedName>
</protein>
<evidence type="ECO:0000313" key="10">
    <source>
        <dbReference type="Proteomes" id="UP000295453"/>
    </source>
</evidence>
<proteinExistence type="predicted"/>